<organism evidence="7 8">
    <name type="scientific">Aminobacter aminovorans</name>
    <name type="common">Chelatobacter heintzii</name>
    <dbReference type="NCBI Taxonomy" id="83263"/>
    <lineage>
        <taxon>Bacteria</taxon>
        <taxon>Pseudomonadati</taxon>
        <taxon>Pseudomonadota</taxon>
        <taxon>Alphaproteobacteria</taxon>
        <taxon>Hyphomicrobiales</taxon>
        <taxon>Phyllobacteriaceae</taxon>
        <taxon>Aminobacter</taxon>
    </lineage>
</organism>
<dbReference type="GO" id="GO:0016020">
    <property type="term" value="C:membrane"/>
    <property type="evidence" value="ECO:0007669"/>
    <property type="project" value="UniProtKB-SubCell"/>
</dbReference>
<keyword evidence="5" id="KW-0430">Lectin</keyword>
<evidence type="ECO:0000256" key="5">
    <source>
        <dbReference type="ARBA" id="ARBA00022734"/>
    </source>
</evidence>
<comment type="subcellular location">
    <subcellularLocation>
        <location evidence="1">Membrane</location>
        <topology evidence="1">Single-pass membrane protein</topology>
    </subcellularLocation>
</comment>
<dbReference type="Proteomes" id="UP000254701">
    <property type="component" value="Unassembled WGS sequence"/>
</dbReference>
<evidence type="ECO:0000256" key="1">
    <source>
        <dbReference type="ARBA" id="ARBA00004167"/>
    </source>
</evidence>
<keyword evidence="4" id="KW-1003">Cell membrane</keyword>
<gene>
    <name evidence="7" type="ORF">NCTC10684_03323</name>
</gene>
<comment type="similarity">
    <text evidence="2">Belongs to the BA14k family.</text>
</comment>
<keyword evidence="4" id="KW-0472">Membrane</keyword>
<evidence type="ECO:0000256" key="2">
    <source>
        <dbReference type="ARBA" id="ARBA00010270"/>
    </source>
</evidence>
<dbReference type="GO" id="GO:0030246">
    <property type="term" value="F:carbohydrate binding"/>
    <property type="evidence" value="ECO:0007669"/>
    <property type="project" value="UniProtKB-KW"/>
</dbReference>
<proteinExistence type="inferred from homology"/>
<evidence type="ECO:0000256" key="4">
    <source>
        <dbReference type="ARBA" id="ARBA00022475"/>
    </source>
</evidence>
<evidence type="ECO:0000256" key="3">
    <source>
        <dbReference type="ARBA" id="ARBA00020552"/>
    </source>
</evidence>
<name>A0A380WP37_AMIAI</name>
<accession>A0A380WP37</accession>
<dbReference type="EMBL" id="UFSM01000001">
    <property type="protein sequence ID" value="SUU90076.1"/>
    <property type="molecule type" value="Genomic_DNA"/>
</dbReference>
<reference evidence="7 8" key="1">
    <citation type="submission" date="2018-06" db="EMBL/GenBank/DDBJ databases">
        <authorList>
            <consortium name="Pathogen Informatics"/>
            <person name="Doyle S."/>
        </authorList>
    </citation>
    <scope>NUCLEOTIDE SEQUENCE [LARGE SCALE GENOMIC DNA]</scope>
    <source>
        <strain evidence="7 8">NCTC10684</strain>
    </source>
</reference>
<dbReference type="InterPro" id="IPR012413">
    <property type="entry name" value="BA14K"/>
</dbReference>
<protein>
    <recommendedName>
        <fullName evidence="3">Lectin-like protein BA14k</fullName>
    </recommendedName>
</protein>
<evidence type="ECO:0000256" key="6">
    <source>
        <dbReference type="ARBA" id="ARBA00025321"/>
    </source>
</evidence>
<dbReference type="Pfam" id="PF07886">
    <property type="entry name" value="BA14K"/>
    <property type="match status" value="1"/>
</dbReference>
<dbReference type="AlphaFoldDB" id="A0A380WP37"/>
<dbReference type="RefSeq" id="WP_115733831.1">
    <property type="nucleotide sequence ID" value="NZ_BAAAVY010000002.1"/>
</dbReference>
<sequence length="107" mass="11420">MSFKSKMISGLIAATVVATGLMGTVQQSSAGGLTRAEAAALAGAGGFIAGAIIAGGHRPAPAPYYDAYYPVDPYDSHVQRCFARYRSYDPRTDTYVGYDGRLRYCRL</sequence>
<dbReference type="OrthoDB" id="7478836at2"/>
<comment type="function">
    <text evidence="6">Has immunoglobulin-binding and hemagglutination properties, and can bind to mannose. Essential for virulence. May be involved in LPS biosynthesis or polysaccharide transport.</text>
</comment>
<evidence type="ECO:0000313" key="8">
    <source>
        <dbReference type="Proteomes" id="UP000254701"/>
    </source>
</evidence>
<evidence type="ECO:0000313" key="7">
    <source>
        <dbReference type="EMBL" id="SUU90076.1"/>
    </source>
</evidence>